<evidence type="ECO:0000313" key="1">
    <source>
        <dbReference type="EMBL" id="KAJ9098672.1"/>
    </source>
</evidence>
<reference evidence="1" key="1">
    <citation type="submission" date="2023-04" db="EMBL/GenBank/DDBJ databases">
        <title>Draft Genome sequencing of Naganishia species isolated from polar environments using Oxford Nanopore Technology.</title>
        <authorList>
            <person name="Leo P."/>
            <person name="Venkateswaran K."/>
        </authorList>
    </citation>
    <scope>NUCLEOTIDE SEQUENCE</scope>
    <source>
        <strain evidence="1">MNA-CCFEE 5423</strain>
    </source>
</reference>
<protein>
    <submittedName>
        <fullName evidence="1">Uncharacterized protein</fullName>
    </submittedName>
</protein>
<keyword evidence="2" id="KW-1185">Reference proteome</keyword>
<comment type="caution">
    <text evidence="1">The sequence shown here is derived from an EMBL/GenBank/DDBJ whole genome shotgun (WGS) entry which is preliminary data.</text>
</comment>
<accession>A0ACC2VJE6</accession>
<dbReference type="Proteomes" id="UP001227268">
    <property type="component" value="Unassembled WGS sequence"/>
</dbReference>
<organism evidence="1 2">
    <name type="scientific">Naganishia friedmannii</name>
    <dbReference type="NCBI Taxonomy" id="89922"/>
    <lineage>
        <taxon>Eukaryota</taxon>
        <taxon>Fungi</taxon>
        <taxon>Dikarya</taxon>
        <taxon>Basidiomycota</taxon>
        <taxon>Agaricomycotina</taxon>
        <taxon>Tremellomycetes</taxon>
        <taxon>Filobasidiales</taxon>
        <taxon>Filobasidiaceae</taxon>
        <taxon>Naganishia</taxon>
    </lineage>
</organism>
<evidence type="ECO:0000313" key="2">
    <source>
        <dbReference type="Proteomes" id="UP001227268"/>
    </source>
</evidence>
<name>A0ACC2VJE6_9TREE</name>
<gene>
    <name evidence="1" type="ORF">QFC21_004320</name>
</gene>
<sequence>MDQPMITNSESVEALLARLRQAQERANQETAAPQDGGQYQYQHNINPYEQPHYNGNSQGFIVAPTSGHDPSFGQAYAQQQQYEHHDTFYNDRLQYQQHYLSPAPQNGHQPAYSVNSLLTSLQSSRQGGYPAPAPPVPLPPPAQTQYGYVQPDTGYRQNTSGATSGWNRSKYAPQQLQQQRQSPLNGHNRGNSANANLPANPTSSGTNSEPLNRRPQLSVSPNGLPKNPETQQSPVTDTREPVTEPPRAVAKIVTPSTPVAPIVSVPARPAHYDPYNEDFEAEAVPEDPPQVPDEPSEIDDDSSGEEEEVAKKTEEDELARLVAERNTDEFVNMSYGKALPIISKLLNDDAVMQRLKELKEEQDRMERQLWDKRLDIVKMYRERMEKAKEDAVRQDVKTGNTLIQKERLAASKALKQYYTTRCLPHFDDLHRKHLEIMQEELGVPGLGRLETRRTITITMSGRADKPISIDSDDDDQGGKEQGKVKPIDAEAAAEEEQKMLARRRKIMSVIESVMSDS</sequence>
<proteinExistence type="predicted"/>
<dbReference type="EMBL" id="JASBWT010000014">
    <property type="protein sequence ID" value="KAJ9098672.1"/>
    <property type="molecule type" value="Genomic_DNA"/>
</dbReference>